<keyword evidence="4" id="KW-0812">Transmembrane</keyword>
<evidence type="ECO:0000256" key="4">
    <source>
        <dbReference type="ARBA" id="ARBA00022692"/>
    </source>
</evidence>
<dbReference type="Gene3D" id="2.40.50.140">
    <property type="entry name" value="Nucleic acid-binding proteins"/>
    <property type="match status" value="1"/>
</dbReference>
<evidence type="ECO:0000256" key="7">
    <source>
        <dbReference type="ARBA" id="ARBA00022989"/>
    </source>
</evidence>
<protein>
    <submittedName>
        <fullName evidence="10">Cytochrome c-type biogenesis protein CcmE, heme chaperone</fullName>
    </submittedName>
</protein>
<dbReference type="SUPFAM" id="SSF82093">
    <property type="entry name" value="Heme chaperone CcmE"/>
    <property type="match status" value="1"/>
</dbReference>
<dbReference type="InterPro" id="IPR004329">
    <property type="entry name" value="CcmE"/>
</dbReference>
<dbReference type="InterPro" id="IPR012340">
    <property type="entry name" value="NA-bd_OB-fold"/>
</dbReference>
<proteinExistence type="inferred from homology"/>
<accession>A0A3B1AI93</accession>
<organism evidence="10">
    <name type="scientific">hydrothermal vent metagenome</name>
    <dbReference type="NCBI Taxonomy" id="652676"/>
    <lineage>
        <taxon>unclassified sequences</taxon>
        <taxon>metagenomes</taxon>
        <taxon>ecological metagenomes</taxon>
    </lineage>
</organism>
<dbReference type="HAMAP" id="MF_01959">
    <property type="entry name" value="CcmE"/>
    <property type="match status" value="1"/>
</dbReference>
<dbReference type="NCBIfam" id="NF009727">
    <property type="entry name" value="PRK13254.1-1"/>
    <property type="match status" value="1"/>
</dbReference>
<dbReference type="NCBIfam" id="NF009729">
    <property type="entry name" value="PRK13254.1-3"/>
    <property type="match status" value="1"/>
</dbReference>
<keyword evidence="7" id="KW-1133">Transmembrane helix</keyword>
<keyword evidence="6" id="KW-0201">Cytochrome c-type biogenesis</keyword>
<dbReference type="GO" id="GO:0005886">
    <property type="term" value="C:plasma membrane"/>
    <property type="evidence" value="ECO:0007669"/>
    <property type="project" value="UniProtKB-SubCell"/>
</dbReference>
<gene>
    <name evidence="10" type="ORF">MNBD_GAMMA22-2854</name>
</gene>
<evidence type="ECO:0000256" key="8">
    <source>
        <dbReference type="ARBA" id="ARBA00023004"/>
    </source>
</evidence>
<evidence type="ECO:0000256" key="1">
    <source>
        <dbReference type="ARBA" id="ARBA00004533"/>
    </source>
</evidence>
<reference evidence="10" key="1">
    <citation type="submission" date="2018-06" db="EMBL/GenBank/DDBJ databases">
        <authorList>
            <person name="Zhirakovskaya E."/>
        </authorList>
    </citation>
    <scope>NUCLEOTIDE SEQUENCE</scope>
</reference>
<dbReference type="GO" id="GO:0017004">
    <property type="term" value="P:cytochrome complex assembly"/>
    <property type="evidence" value="ECO:0007669"/>
    <property type="project" value="UniProtKB-KW"/>
</dbReference>
<dbReference type="NCBIfam" id="NF009731">
    <property type="entry name" value="PRK13254.1-5"/>
    <property type="match status" value="1"/>
</dbReference>
<dbReference type="GO" id="GO:0017003">
    <property type="term" value="P:protein-heme linkage"/>
    <property type="evidence" value="ECO:0007669"/>
    <property type="project" value="InterPro"/>
</dbReference>
<sequence>MTPVRKRRLSMVALLVLGVAAATAFALQALNENINLFYTATQVYAGEAPQGRSIRLGGMVVEGSVKRSSQGNDLTVNFDLTDNEQTVTVAYSGILPDLFREGQGIIATGKVNEGGMFVADEVLAKHDEEYMPPEVAATMKKAKLNMEKKQNSKQQGGSY</sequence>
<name>A0A3B1AI93_9ZZZZ</name>
<keyword evidence="2" id="KW-1003">Cell membrane</keyword>
<dbReference type="GO" id="GO:0046872">
    <property type="term" value="F:metal ion binding"/>
    <property type="evidence" value="ECO:0007669"/>
    <property type="project" value="UniProtKB-KW"/>
</dbReference>
<evidence type="ECO:0000256" key="2">
    <source>
        <dbReference type="ARBA" id="ARBA00022475"/>
    </source>
</evidence>
<comment type="subcellular location">
    <subcellularLocation>
        <location evidence="1">Cell inner membrane</location>
    </subcellularLocation>
</comment>
<dbReference type="InterPro" id="IPR036127">
    <property type="entry name" value="CcmE-like_sf"/>
</dbReference>
<evidence type="ECO:0000256" key="9">
    <source>
        <dbReference type="ARBA" id="ARBA00023136"/>
    </source>
</evidence>
<dbReference type="PANTHER" id="PTHR34128">
    <property type="entry name" value="CYTOCHROME C-TYPE BIOGENESIS PROTEIN CCME HOMOLOG, MITOCHONDRIAL"/>
    <property type="match status" value="1"/>
</dbReference>
<evidence type="ECO:0000313" key="10">
    <source>
        <dbReference type="EMBL" id="VAW99603.1"/>
    </source>
</evidence>
<dbReference type="GO" id="GO:0020037">
    <property type="term" value="F:heme binding"/>
    <property type="evidence" value="ECO:0007669"/>
    <property type="project" value="InterPro"/>
</dbReference>
<keyword evidence="8" id="KW-0408">Iron</keyword>
<keyword evidence="3" id="KW-0349">Heme</keyword>
<dbReference type="Pfam" id="PF03100">
    <property type="entry name" value="CcmE"/>
    <property type="match status" value="1"/>
</dbReference>
<dbReference type="PANTHER" id="PTHR34128:SF2">
    <property type="entry name" value="CYTOCHROME C-TYPE BIOGENESIS PROTEIN CCME HOMOLOG, MITOCHONDRIAL"/>
    <property type="match status" value="1"/>
</dbReference>
<keyword evidence="5" id="KW-0479">Metal-binding</keyword>
<dbReference type="FunFam" id="2.40.50.140:FF:000104">
    <property type="entry name" value="Cytochrome c-type biogenesis protein CcmE"/>
    <property type="match status" value="1"/>
</dbReference>
<keyword evidence="9" id="KW-0472">Membrane</keyword>
<dbReference type="AlphaFoldDB" id="A0A3B1AI93"/>
<evidence type="ECO:0000256" key="3">
    <source>
        <dbReference type="ARBA" id="ARBA00022617"/>
    </source>
</evidence>
<evidence type="ECO:0000256" key="5">
    <source>
        <dbReference type="ARBA" id="ARBA00022723"/>
    </source>
</evidence>
<dbReference type="EMBL" id="UOFS01000040">
    <property type="protein sequence ID" value="VAW99603.1"/>
    <property type="molecule type" value="Genomic_DNA"/>
</dbReference>
<evidence type="ECO:0000256" key="6">
    <source>
        <dbReference type="ARBA" id="ARBA00022748"/>
    </source>
</evidence>